<proteinExistence type="inferred from homology"/>
<organism evidence="8 9">
    <name type="scientific">Croceibacterium salegens</name>
    <dbReference type="NCBI Taxonomy" id="1737568"/>
    <lineage>
        <taxon>Bacteria</taxon>
        <taxon>Pseudomonadati</taxon>
        <taxon>Pseudomonadota</taxon>
        <taxon>Alphaproteobacteria</taxon>
        <taxon>Sphingomonadales</taxon>
        <taxon>Erythrobacteraceae</taxon>
        <taxon>Croceibacterium</taxon>
    </lineage>
</organism>
<dbReference type="Gene3D" id="6.10.140.970">
    <property type="match status" value="1"/>
</dbReference>
<evidence type="ECO:0000256" key="4">
    <source>
        <dbReference type="ARBA" id="ARBA00022729"/>
    </source>
</evidence>
<accession>A0A6I4SXG2</accession>
<dbReference type="EC" id="5.2.1.8" evidence="3"/>
<comment type="caution">
    <text evidence="8">The sequence shown here is derived from an EMBL/GenBank/DDBJ whole genome shotgun (WGS) entry which is preliminary data.</text>
</comment>
<dbReference type="AlphaFoldDB" id="A0A6I4SXG2"/>
<evidence type="ECO:0000256" key="6">
    <source>
        <dbReference type="ARBA" id="ARBA00023235"/>
    </source>
</evidence>
<evidence type="ECO:0000256" key="5">
    <source>
        <dbReference type="ARBA" id="ARBA00023110"/>
    </source>
</evidence>
<keyword evidence="9" id="KW-1185">Reference proteome</keyword>
<dbReference type="Proteomes" id="UP000433652">
    <property type="component" value="Unassembled WGS sequence"/>
</dbReference>
<evidence type="ECO:0000313" key="9">
    <source>
        <dbReference type="Proteomes" id="UP000433652"/>
    </source>
</evidence>
<evidence type="ECO:0000313" key="8">
    <source>
        <dbReference type="EMBL" id="MXO59727.1"/>
    </source>
</evidence>
<sequence>MKAPAWLREPLVHFLIAGALLYFGASLFSPAPEAGHVIVVDDDALATRLLQQTGATDREAALRALRAMPAADKEKLVEEAAADEALWREGRALGLDTIDGVVRLRTIQQMRQVLTQEASGDLAVSDAEVRKFYEDNKEAYADPGSASFGHLFFAGPDARARAEAALAVLRKDAGAEEYGDRFLYQANYADAGTEELAAQFGIGFVQALLGLNPGTGWQGPVQSDHGWHLVLLRELTPAKVPALADIEDRVREDALAAKRNAVTTQAVGDLLDRYEVRTR</sequence>
<evidence type="ECO:0000256" key="1">
    <source>
        <dbReference type="ARBA" id="ARBA00000971"/>
    </source>
</evidence>
<evidence type="ECO:0000256" key="2">
    <source>
        <dbReference type="ARBA" id="ARBA00007656"/>
    </source>
</evidence>
<reference evidence="8 9" key="1">
    <citation type="submission" date="2019-12" db="EMBL/GenBank/DDBJ databases">
        <title>Genomic-based taxomic classification of the family Erythrobacteraceae.</title>
        <authorList>
            <person name="Xu L."/>
        </authorList>
    </citation>
    <scope>NUCLEOTIDE SEQUENCE [LARGE SCALE GENOMIC DNA]</scope>
    <source>
        <strain evidence="8 9">MCCC 1K01500</strain>
    </source>
</reference>
<dbReference type="Pfam" id="PF13145">
    <property type="entry name" value="Rotamase_2"/>
    <property type="match status" value="1"/>
</dbReference>
<protein>
    <recommendedName>
        <fullName evidence="3">peptidylprolyl isomerase</fullName>
        <ecNumber evidence="3">5.2.1.8</ecNumber>
    </recommendedName>
</protein>
<dbReference type="RefSeq" id="WP_159794442.1">
    <property type="nucleotide sequence ID" value="NZ_WTYM01000038.1"/>
</dbReference>
<evidence type="ECO:0000259" key="7">
    <source>
        <dbReference type="Pfam" id="PF13145"/>
    </source>
</evidence>
<dbReference type="GO" id="GO:0003755">
    <property type="term" value="F:peptidyl-prolyl cis-trans isomerase activity"/>
    <property type="evidence" value="ECO:0007669"/>
    <property type="project" value="UniProtKB-KW"/>
</dbReference>
<name>A0A6I4SXG2_9SPHN</name>
<gene>
    <name evidence="8" type="ORF">GRI89_09265</name>
</gene>
<keyword evidence="6" id="KW-0413">Isomerase</keyword>
<keyword evidence="5" id="KW-0697">Rotamase</keyword>
<keyword evidence="4" id="KW-0732">Signal</keyword>
<feature type="domain" description="PpiC" evidence="7">
    <location>
        <begin position="124"/>
        <end position="248"/>
    </location>
</feature>
<dbReference type="PANTHER" id="PTHR47245">
    <property type="entry name" value="PEPTIDYLPROLYL ISOMERASE"/>
    <property type="match status" value="1"/>
</dbReference>
<dbReference type="InterPro" id="IPR050245">
    <property type="entry name" value="PrsA_foldase"/>
</dbReference>
<dbReference type="EMBL" id="WTYM01000038">
    <property type="protein sequence ID" value="MXO59727.1"/>
    <property type="molecule type" value="Genomic_DNA"/>
</dbReference>
<comment type="catalytic activity">
    <reaction evidence="1">
        <text>[protein]-peptidylproline (omega=180) = [protein]-peptidylproline (omega=0)</text>
        <dbReference type="Rhea" id="RHEA:16237"/>
        <dbReference type="Rhea" id="RHEA-COMP:10747"/>
        <dbReference type="Rhea" id="RHEA-COMP:10748"/>
        <dbReference type="ChEBI" id="CHEBI:83833"/>
        <dbReference type="ChEBI" id="CHEBI:83834"/>
        <dbReference type="EC" id="5.2.1.8"/>
    </reaction>
</comment>
<evidence type="ECO:0000256" key="3">
    <source>
        <dbReference type="ARBA" id="ARBA00013194"/>
    </source>
</evidence>
<dbReference type="OrthoDB" id="196786at2"/>
<dbReference type="PANTHER" id="PTHR47245:SF1">
    <property type="entry name" value="FOLDASE PROTEIN PRSA"/>
    <property type="match status" value="1"/>
</dbReference>
<comment type="similarity">
    <text evidence="2">Belongs to the PpiC/parvulin rotamase family.</text>
</comment>
<dbReference type="InterPro" id="IPR000297">
    <property type="entry name" value="PPIase_PpiC"/>
</dbReference>